<reference evidence="2" key="2">
    <citation type="submission" date="2025-09" db="UniProtKB">
        <authorList>
            <consortium name="Ensembl"/>
        </authorList>
    </citation>
    <scope>IDENTIFICATION</scope>
</reference>
<dbReference type="InterPro" id="IPR001346">
    <property type="entry name" value="Interferon_reg_fact_DNA-bd_dom"/>
</dbReference>
<evidence type="ECO:0000313" key="3">
    <source>
        <dbReference type="Proteomes" id="UP000472270"/>
    </source>
</evidence>
<dbReference type="PROSITE" id="PS51507">
    <property type="entry name" value="IRF_2"/>
    <property type="match status" value="1"/>
</dbReference>
<dbReference type="Gene3D" id="2.60.200.10">
    <property type="match status" value="1"/>
</dbReference>
<organism evidence="2 3">
    <name type="scientific">Sinocyclocheilus rhinocerous</name>
    <dbReference type="NCBI Taxonomy" id="307959"/>
    <lineage>
        <taxon>Eukaryota</taxon>
        <taxon>Metazoa</taxon>
        <taxon>Chordata</taxon>
        <taxon>Craniata</taxon>
        <taxon>Vertebrata</taxon>
        <taxon>Euteleostomi</taxon>
        <taxon>Actinopterygii</taxon>
        <taxon>Neopterygii</taxon>
        <taxon>Teleostei</taxon>
        <taxon>Ostariophysi</taxon>
        <taxon>Cypriniformes</taxon>
        <taxon>Cyprinidae</taxon>
        <taxon>Cyprininae</taxon>
        <taxon>Sinocyclocheilus</taxon>
    </lineage>
</organism>
<dbReference type="InterPro" id="IPR036388">
    <property type="entry name" value="WH-like_DNA-bd_sf"/>
</dbReference>
<dbReference type="InterPro" id="IPR019471">
    <property type="entry name" value="Interferon_reg_factor-3"/>
</dbReference>
<dbReference type="GO" id="GO:0045893">
    <property type="term" value="P:positive regulation of DNA-templated transcription"/>
    <property type="evidence" value="ECO:0007669"/>
    <property type="project" value="UniProtKB-ARBA"/>
</dbReference>
<sequence length="379" mass="42670">RYRRPLFTSRSRESLSSDICILSRQAWAQTSAAGDGRLNGDHSVWKRNFRSALRAKGFKMIFDKKNDAANPHKVYQFPSGPHSAALGSEGSQETDFSPDLYVEDSDVFSTHPPQGLEQDFTGLNLKESPSRVHEVWNPDQLYLGLEDQGLFQETSPCPESQYTELHYQIMDTQAPFSSPEGGVGVLGQISPPEGATAAYQPDGECVGHQGSIPMPKLGRFIIKGRWETCCTTGYIQAKHTNEILNNLGGLEIRRLDGVVWGHRWGLSRIYWGLCKHENSQTTRELSKNTPEAIYFFKEYISGLMEFMQTSRESPSCTLYLFLGEKWPDPKMKPWEKKLIMIEVILTSLEDLKTMAVANGASSLESVELQLSLEQMMELC</sequence>
<dbReference type="PANTHER" id="PTHR11949:SF1">
    <property type="entry name" value="INTERFERON REGULATORY FACTOR 3"/>
    <property type="match status" value="1"/>
</dbReference>
<proteinExistence type="predicted"/>
<dbReference type="InterPro" id="IPR008984">
    <property type="entry name" value="SMAD_FHA_dom_sf"/>
</dbReference>
<keyword evidence="3" id="KW-1185">Reference proteome</keyword>
<feature type="domain" description="IRF tryptophan pentad repeat" evidence="1">
    <location>
        <begin position="1"/>
        <end position="79"/>
    </location>
</feature>
<dbReference type="SUPFAM" id="SSF46785">
    <property type="entry name" value="Winged helix' DNA-binding domain"/>
    <property type="match status" value="1"/>
</dbReference>
<dbReference type="SUPFAM" id="SSF49879">
    <property type="entry name" value="SMAD/FHA domain"/>
    <property type="match status" value="1"/>
</dbReference>
<dbReference type="GO" id="GO:0005634">
    <property type="term" value="C:nucleus"/>
    <property type="evidence" value="ECO:0007669"/>
    <property type="project" value="TreeGrafter"/>
</dbReference>
<dbReference type="GO" id="GO:0000981">
    <property type="term" value="F:DNA-binding transcription factor activity, RNA polymerase II-specific"/>
    <property type="evidence" value="ECO:0007669"/>
    <property type="project" value="TreeGrafter"/>
</dbReference>
<accession>A0A673M6X9</accession>
<dbReference type="Pfam" id="PF10401">
    <property type="entry name" value="IRF-3"/>
    <property type="match status" value="1"/>
</dbReference>
<dbReference type="Pfam" id="PF00605">
    <property type="entry name" value="IRF"/>
    <property type="match status" value="1"/>
</dbReference>
<dbReference type="Gene3D" id="1.10.10.10">
    <property type="entry name" value="Winged helix-like DNA-binding domain superfamily/Winged helix DNA-binding domain"/>
    <property type="match status" value="1"/>
</dbReference>
<dbReference type="PANTHER" id="PTHR11949">
    <property type="entry name" value="INTERFERON REGULATORY FACTOR"/>
    <property type="match status" value="1"/>
</dbReference>
<dbReference type="GO" id="GO:0000978">
    <property type="term" value="F:RNA polymerase II cis-regulatory region sequence-specific DNA binding"/>
    <property type="evidence" value="ECO:0007669"/>
    <property type="project" value="TreeGrafter"/>
</dbReference>
<gene>
    <name evidence="2" type="primary">LOC107732163</name>
</gene>
<dbReference type="AlphaFoldDB" id="A0A673M6X9"/>
<dbReference type="InterPro" id="IPR036390">
    <property type="entry name" value="WH_DNA-bd_sf"/>
</dbReference>
<dbReference type="Ensembl" id="ENSSRHT00000088201.1">
    <property type="protein sequence ID" value="ENSSRHP00000085885.1"/>
    <property type="gene ID" value="ENSSRHG00000042486.1"/>
</dbReference>
<name>A0A673M6X9_9TELE</name>
<reference evidence="2" key="1">
    <citation type="submission" date="2025-08" db="UniProtKB">
        <authorList>
            <consortium name="Ensembl"/>
        </authorList>
    </citation>
    <scope>IDENTIFICATION</scope>
</reference>
<dbReference type="InterPro" id="IPR017855">
    <property type="entry name" value="SMAD-like_dom_sf"/>
</dbReference>
<dbReference type="GO" id="GO:0002376">
    <property type="term" value="P:immune system process"/>
    <property type="evidence" value="ECO:0007669"/>
    <property type="project" value="TreeGrafter"/>
</dbReference>
<dbReference type="SMART" id="SM01243">
    <property type="entry name" value="IRF-3"/>
    <property type="match status" value="1"/>
</dbReference>
<evidence type="ECO:0000259" key="1">
    <source>
        <dbReference type="PROSITE" id="PS51507"/>
    </source>
</evidence>
<evidence type="ECO:0000313" key="2">
    <source>
        <dbReference type="Ensembl" id="ENSSRHP00000085885.1"/>
    </source>
</evidence>
<dbReference type="Proteomes" id="UP000472270">
    <property type="component" value="Unassembled WGS sequence"/>
</dbReference>
<protein>
    <submittedName>
        <fullName evidence="2">Interferon regulatory factor 3-like</fullName>
    </submittedName>
</protein>